<protein>
    <recommendedName>
        <fullName evidence="2">Mannan-binding protein domain-containing protein</fullName>
    </recommendedName>
</protein>
<feature type="chain" id="PRO_5046697557" description="Mannan-binding protein domain-containing protein" evidence="1">
    <location>
        <begin position="30"/>
        <end position="85"/>
    </location>
</feature>
<dbReference type="RefSeq" id="WP_189438469.1">
    <property type="nucleotide sequence ID" value="NZ_BMXE01000008.1"/>
</dbReference>
<keyword evidence="1" id="KW-0732">Signal</keyword>
<dbReference type="EMBL" id="BMXE01000008">
    <property type="protein sequence ID" value="GHB45721.1"/>
    <property type="molecule type" value="Genomic_DNA"/>
</dbReference>
<evidence type="ECO:0000256" key="1">
    <source>
        <dbReference type="SAM" id="SignalP"/>
    </source>
</evidence>
<comment type="caution">
    <text evidence="3">The sequence shown here is derived from an EMBL/GenBank/DDBJ whole genome shotgun (WGS) entry which is preliminary data.</text>
</comment>
<dbReference type="Proteomes" id="UP000637980">
    <property type="component" value="Unassembled WGS sequence"/>
</dbReference>
<dbReference type="InterPro" id="IPR021992">
    <property type="entry name" value="MVL"/>
</dbReference>
<proteinExistence type="predicted"/>
<dbReference type="Gene3D" id="3.30.1490.230">
    <property type="match status" value="1"/>
</dbReference>
<evidence type="ECO:0000313" key="4">
    <source>
        <dbReference type="Proteomes" id="UP000637980"/>
    </source>
</evidence>
<evidence type="ECO:0000259" key="2">
    <source>
        <dbReference type="Pfam" id="PF12151"/>
    </source>
</evidence>
<dbReference type="InterPro" id="IPR053754">
    <property type="entry name" value="OligoMan_bind_ChitinaseAct_sf"/>
</dbReference>
<accession>A0ABQ3ENJ4</accession>
<sequence>MTYQKANKKIPLFIAASVAAVLYGGQAFAYTEDVEAGPIWNQLDAEEKCPQVAAEAGGTWNGQWTTTIPGEMSVCGVDFPDDPDD</sequence>
<name>A0ABQ3ENJ4_9HYPH</name>
<organism evidence="3 4">
    <name type="scientific">Pseudovibrio japonicus</name>
    <dbReference type="NCBI Taxonomy" id="366534"/>
    <lineage>
        <taxon>Bacteria</taxon>
        <taxon>Pseudomonadati</taxon>
        <taxon>Pseudomonadota</taxon>
        <taxon>Alphaproteobacteria</taxon>
        <taxon>Hyphomicrobiales</taxon>
        <taxon>Stappiaceae</taxon>
        <taxon>Pseudovibrio</taxon>
    </lineage>
</organism>
<feature type="signal peptide" evidence="1">
    <location>
        <begin position="1"/>
        <end position="29"/>
    </location>
</feature>
<evidence type="ECO:0000313" key="3">
    <source>
        <dbReference type="EMBL" id="GHB45721.1"/>
    </source>
</evidence>
<dbReference type="Pfam" id="PF12151">
    <property type="entry name" value="MVL"/>
    <property type="match status" value="1"/>
</dbReference>
<reference evidence="4" key="1">
    <citation type="journal article" date="2019" name="Int. J. Syst. Evol. Microbiol.">
        <title>The Global Catalogue of Microorganisms (GCM) 10K type strain sequencing project: providing services to taxonomists for standard genome sequencing and annotation.</title>
        <authorList>
            <consortium name="The Broad Institute Genomics Platform"/>
            <consortium name="The Broad Institute Genome Sequencing Center for Infectious Disease"/>
            <person name="Wu L."/>
            <person name="Ma J."/>
        </authorList>
    </citation>
    <scope>NUCLEOTIDE SEQUENCE [LARGE SCALE GENOMIC DNA]</scope>
    <source>
        <strain evidence="4">KCTC 12861</strain>
    </source>
</reference>
<feature type="domain" description="Mannan-binding protein" evidence="2">
    <location>
        <begin position="44"/>
        <end position="77"/>
    </location>
</feature>
<gene>
    <name evidence="3" type="ORF">GCM10007094_38960</name>
</gene>
<keyword evidence="4" id="KW-1185">Reference proteome</keyword>